<keyword evidence="3" id="KW-0378">Hydrolase</keyword>
<name>A0A2M8C1C6_9BACT</name>
<dbReference type="InterPro" id="IPR051202">
    <property type="entry name" value="Peptidase_C40"/>
</dbReference>
<dbReference type="AlphaFoldDB" id="A0A2M8C1C6"/>
<keyword evidence="4" id="KW-0788">Thiol protease</keyword>
<sequence length="345" mass="39659">MTDFPAALQLFFNKQRHRYGEFFWFQEMTTCGERSRTTCGERSRTTCGERSRTTKSGEKLLVFMAEKLAQVARDIVNAPETKYDGTIISFERDERIGDFYAVMHDSKFILNMPSRQEYEAITDEKLESVLPVNTNNELIRDELVRVFQPKGFSQYAAVAYHSFGFHAPRILGWFENISGLRVLQHKQFLRSMIVSDFKKACSELEGVPYTLGGKSRGHGFDCSGLVQRVVFETKNIWLPRKAMWQAMVCEPIEQSDIQKTDLVFFTKKCETTTCGERSRTTCGERSRTINHIALVYEPQQGKLPIIFHAKKNIGKVAFEDLNTASWLGEWEIAGYGRIDESCLTR</sequence>
<dbReference type="PANTHER" id="PTHR47053">
    <property type="entry name" value="MUREIN DD-ENDOPEPTIDASE MEPH-RELATED"/>
    <property type="match status" value="1"/>
</dbReference>
<comment type="similarity">
    <text evidence="1">Belongs to the peptidase C40 family.</text>
</comment>
<evidence type="ECO:0000256" key="4">
    <source>
        <dbReference type="ARBA" id="ARBA00022807"/>
    </source>
</evidence>
<dbReference type="GO" id="GO:0008234">
    <property type="term" value="F:cysteine-type peptidase activity"/>
    <property type="evidence" value="ECO:0007669"/>
    <property type="project" value="UniProtKB-KW"/>
</dbReference>
<evidence type="ECO:0000313" key="7">
    <source>
        <dbReference type="Proteomes" id="UP000228770"/>
    </source>
</evidence>
<dbReference type="PANTHER" id="PTHR47053:SF1">
    <property type="entry name" value="MUREIN DD-ENDOPEPTIDASE MEPH-RELATED"/>
    <property type="match status" value="1"/>
</dbReference>
<dbReference type="InterPro" id="IPR038765">
    <property type="entry name" value="Papain-like_cys_pep_sf"/>
</dbReference>
<keyword evidence="2" id="KW-0645">Protease</keyword>
<gene>
    <name evidence="6" type="ORF">CO102_02560</name>
</gene>
<reference evidence="7" key="1">
    <citation type="submission" date="2017-09" db="EMBL/GenBank/DDBJ databases">
        <title>Depth-based differentiation of microbial function through sediment-hosted aquifers and enrichment of novel symbionts in the deep terrestrial subsurface.</title>
        <authorList>
            <person name="Probst A.J."/>
            <person name="Ladd B."/>
            <person name="Jarett J.K."/>
            <person name="Geller-Mcgrath D.E."/>
            <person name="Sieber C.M.K."/>
            <person name="Emerson J.B."/>
            <person name="Anantharaman K."/>
            <person name="Thomas B.C."/>
            <person name="Malmstrom R."/>
            <person name="Stieglmeier M."/>
            <person name="Klingl A."/>
            <person name="Woyke T."/>
            <person name="Ryan C.M."/>
            <person name="Banfield J.F."/>
        </authorList>
    </citation>
    <scope>NUCLEOTIDE SEQUENCE [LARGE SCALE GENOMIC DNA]</scope>
</reference>
<accession>A0A2M8C1C6</accession>
<comment type="caution">
    <text evidence="6">The sequence shown here is derived from an EMBL/GenBank/DDBJ whole genome shotgun (WGS) entry which is preliminary data.</text>
</comment>
<evidence type="ECO:0000256" key="1">
    <source>
        <dbReference type="ARBA" id="ARBA00007074"/>
    </source>
</evidence>
<evidence type="ECO:0000256" key="2">
    <source>
        <dbReference type="ARBA" id="ARBA00022670"/>
    </source>
</evidence>
<dbReference type="SUPFAM" id="SSF54001">
    <property type="entry name" value="Cysteine proteinases"/>
    <property type="match status" value="1"/>
</dbReference>
<organism evidence="6 7">
    <name type="scientific">Candidatus Brennerbacteria bacterium CG_4_9_14_3_um_filter_43_9</name>
    <dbReference type="NCBI Taxonomy" id="1974522"/>
    <lineage>
        <taxon>Bacteria</taxon>
        <taxon>Candidatus Brenneribacteriota</taxon>
    </lineage>
</organism>
<proteinExistence type="inferred from homology"/>
<dbReference type="Gene3D" id="3.90.1720.10">
    <property type="entry name" value="endopeptidase domain like (from Nostoc punctiforme)"/>
    <property type="match status" value="1"/>
</dbReference>
<dbReference type="PROSITE" id="PS51935">
    <property type="entry name" value="NLPC_P60"/>
    <property type="match status" value="1"/>
</dbReference>
<evidence type="ECO:0000259" key="5">
    <source>
        <dbReference type="PROSITE" id="PS51935"/>
    </source>
</evidence>
<dbReference type="GO" id="GO:0006508">
    <property type="term" value="P:proteolysis"/>
    <property type="evidence" value="ECO:0007669"/>
    <property type="project" value="UniProtKB-KW"/>
</dbReference>
<dbReference type="Proteomes" id="UP000228770">
    <property type="component" value="Unassembled WGS sequence"/>
</dbReference>
<feature type="domain" description="NlpC/P60" evidence="5">
    <location>
        <begin position="190"/>
        <end position="339"/>
    </location>
</feature>
<dbReference type="Pfam" id="PF00877">
    <property type="entry name" value="NLPC_P60"/>
    <property type="match status" value="1"/>
</dbReference>
<evidence type="ECO:0000313" key="6">
    <source>
        <dbReference type="EMBL" id="PJB49888.1"/>
    </source>
</evidence>
<protein>
    <recommendedName>
        <fullName evidence="5">NlpC/P60 domain-containing protein</fullName>
    </recommendedName>
</protein>
<evidence type="ECO:0000256" key="3">
    <source>
        <dbReference type="ARBA" id="ARBA00022801"/>
    </source>
</evidence>
<dbReference type="EMBL" id="PFUA01000065">
    <property type="protein sequence ID" value="PJB49888.1"/>
    <property type="molecule type" value="Genomic_DNA"/>
</dbReference>
<dbReference type="InterPro" id="IPR000064">
    <property type="entry name" value="NLP_P60_dom"/>
</dbReference>